<name>A0ACC7SAY4_DOLFA</name>
<evidence type="ECO:0000313" key="1">
    <source>
        <dbReference type="EMBL" id="MTJ45327.1"/>
    </source>
</evidence>
<sequence>MKSLLAFYIIIIASFVAKVDSVKAENIFNIQSQLNVNEKPFLLSQNETNNSNNTNNDNNKNVLLTALMAVIPALSGYFVVYLRRETKKIEEDTLNKLDKRKPLEPGEFRNSILLVGLGGSGKTTLIGHLVDQGNSEMSTRDYANYKSLSESIDKNGNTYKFYIADYPGQNIGVLIKGLMSEQKVPYSPMTFNGIDSIIIVVDLVYTPEPGSEIDMDLVRQTWQKRVQQHIKEWSPTALDCVFGLVGKNIKYFCLFINKFDILNEMDKNIDKEKVLTEYRELNQNISQRARGFVYKPIIGSFTRGDGLVELTQDLKKI</sequence>
<dbReference type="Proteomes" id="UP001517388">
    <property type="component" value="Unassembled WGS sequence"/>
</dbReference>
<proteinExistence type="predicted"/>
<evidence type="ECO:0000313" key="2">
    <source>
        <dbReference type="Proteomes" id="UP001517388"/>
    </source>
</evidence>
<dbReference type="EMBL" id="VILF01000005">
    <property type="protein sequence ID" value="MTJ45327.1"/>
    <property type="molecule type" value="Genomic_DNA"/>
</dbReference>
<organism evidence="1 2">
    <name type="scientific">Dolichospermum flos-aquae UHCC 0037</name>
    <dbReference type="NCBI Taxonomy" id="2590026"/>
    <lineage>
        <taxon>Bacteria</taxon>
        <taxon>Bacillati</taxon>
        <taxon>Cyanobacteriota</taxon>
        <taxon>Cyanophyceae</taxon>
        <taxon>Nostocales</taxon>
        <taxon>Aphanizomenonaceae</taxon>
        <taxon>Dolichospermum</taxon>
    </lineage>
</organism>
<comment type="caution">
    <text evidence="1">The sequence shown here is derived from an EMBL/GenBank/DDBJ whole genome shotgun (WGS) entry which is preliminary data.</text>
</comment>
<reference evidence="2" key="1">
    <citation type="journal article" date="2020" name="Toxins">
        <title>Phylogenomic Analysis of Secondary Metabolism in the Toxic Cyanobacterial Genera Anabaena, Dolichospermum and Aphanizomenon.</title>
        <authorList>
            <person name="Oesterholm J."/>
            <person name="Popin R.V."/>
            <person name="Fewer D.P."/>
            <person name="Sivonen K."/>
        </authorList>
    </citation>
    <scope>NUCLEOTIDE SEQUENCE [LARGE SCALE GENOMIC DNA]</scope>
    <source>
        <strain evidence="2">UHCC 0037</strain>
    </source>
</reference>
<accession>A0ACC7SAY4</accession>
<gene>
    <name evidence="1" type="ORF">FJR39_20250</name>
</gene>
<protein>
    <submittedName>
        <fullName evidence="1">GTPase domain-containing protein</fullName>
    </submittedName>
</protein>
<keyword evidence="2" id="KW-1185">Reference proteome</keyword>